<reference evidence="1" key="1">
    <citation type="submission" date="2024-01" db="EMBL/GenBank/DDBJ databases">
        <authorList>
            <person name="Webb A."/>
        </authorList>
    </citation>
    <scope>NUCLEOTIDE SEQUENCE</scope>
    <source>
        <strain evidence="1">Pm1</strain>
    </source>
</reference>
<dbReference type="EMBL" id="CAKLBY020000188">
    <property type="protein sequence ID" value="CAK7932029.1"/>
    <property type="molecule type" value="Genomic_DNA"/>
</dbReference>
<evidence type="ECO:0000313" key="2">
    <source>
        <dbReference type="Proteomes" id="UP001162060"/>
    </source>
</evidence>
<evidence type="ECO:0008006" key="3">
    <source>
        <dbReference type="Google" id="ProtNLM"/>
    </source>
</evidence>
<gene>
    <name evidence="1" type="ORF">PM001_LOCUS17179</name>
</gene>
<sequence>MNVKRAEFLLGSGNYFHWEFNMRMTLARKGLLVHVEVVKEESEMIKAWLVNDAKALGIIAQGVELQHWTKILSSTHANHAWATLGELYNRSTPHNRVTMTRRLHEDKMDAEAAMAKHLNAFD</sequence>
<organism evidence="1 2">
    <name type="scientific">Peronospora matthiolae</name>
    <dbReference type="NCBI Taxonomy" id="2874970"/>
    <lineage>
        <taxon>Eukaryota</taxon>
        <taxon>Sar</taxon>
        <taxon>Stramenopiles</taxon>
        <taxon>Oomycota</taxon>
        <taxon>Peronosporomycetes</taxon>
        <taxon>Peronosporales</taxon>
        <taxon>Peronosporaceae</taxon>
        <taxon>Peronospora</taxon>
    </lineage>
</organism>
<comment type="caution">
    <text evidence="1">The sequence shown here is derived from an EMBL/GenBank/DDBJ whole genome shotgun (WGS) entry which is preliminary data.</text>
</comment>
<evidence type="ECO:0000313" key="1">
    <source>
        <dbReference type="EMBL" id="CAK7932029.1"/>
    </source>
</evidence>
<name>A0AAV1UB24_9STRA</name>
<proteinExistence type="predicted"/>
<dbReference type="Proteomes" id="UP001162060">
    <property type="component" value="Unassembled WGS sequence"/>
</dbReference>
<accession>A0AAV1UB24</accession>
<dbReference type="AlphaFoldDB" id="A0AAV1UB24"/>
<protein>
    <recommendedName>
        <fullName evidence="3">Polyprotein</fullName>
    </recommendedName>
</protein>
<dbReference type="Pfam" id="PF14223">
    <property type="entry name" value="Retrotran_gag_2"/>
    <property type="match status" value="1"/>
</dbReference>